<name>A0A8B9D5C7_ANSCY</name>
<feature type="coiled-coil region" evidence="1">
    <location>
        <begin position="299"/>
        <end position="367"/>
    </location>
</feature>
<feature type="coiled-coil region" evidence="1">
    <location>
        <begin position="609"/>
        <end position="636"/>
    </location>
</feature>
<evidence type="ECO:0000256" key="1">
    <source>
        <dbReference type="SAM" id="Coils"/>
    </source>
</evidence>
<keyword evidence="4" id="KW-1185">Reference proteome</keyword>
<evidence type="ECO:0000313" key="4">
    <source>
        <dbReference type="Proteomes" id="UP000694521"/>
    </source>
</evidence>
<keyword evidence="2" id="KW-0812">Transmembrane</keyword>
<keyword evidence="2" id="KW-0472">Membrane</keyword>
<keyword evidence="1" id="KW-0175">Coiled coil</keyword>
<keyword evidence="2" id="KW-1133">Transmembrane helix</keyword>
<feature type="transmembrane region" description="Helical" evidence="2">
    <location>
        <begin position="652"/>
        <end position="671"/>
    </location>
</feature>
<dbReference type="Ensembl" id="ENSACDT00005002073.1">
    <property type="protein sequence ID" value="ENSACDP00005001774.1"/>
    <property type="gene ID" value="ENSACDG00005001219.1"/>
</dbReference>
<reference evidence="3" key="2">
    <citation type="submission" date="2025-09" db="UniProtKB">
        <authorList>
            <consortium name="Ensembl"/>
        </authorList>
    </citation>
    <scope>IDENTIFICATION</scope>
</reference>
<reference evidence="3" key="1">
    <citation type="submission" date="2025-08" db="UniProtKB">
        <authorList>
            <consortium name="Ensembl"/>
        </authorList>
    </citation>
    <scope>IDENTIFICATION</scope>
</reference>
<organism evidence="3 4">
    <name type="scientific">Anser cygnoides</name>
    <name type="common">Swan goose</name>
    <dbReference type="NCBI Taxonomy" id="8845"/>
    <lineage>
        <taxon>Eukaryota</taxon>
        <taxon>Metazoa</taxon>
        <taxon>Chordata</taxon>
        <taxon>Craniata</taxon>
        <taxon>Vertebrata</taxon>
        <taxon>Euteleostomi</taxon>
        <taxon>Archelosauria</taxon>
        <taxon>Archosauria</taxon>
        <taxon>Dinosauria</taxon>
        <taxon>Saurischia</taxon>
        <taxon>Theropoda</taxon>
        <taxon>Coelurosauria</taxon>
        <taxon>Aves</taxon>
        <taxon>Neognathae</taxon>
        <taxon>Galloanserae</taxon>
        <taxon>Anseriformes</taxon>
        <taxon>Anatidae</taxon>
        <taxon>Anserinae</taxon>
        <taxon>Anser</taxon>
    </lineage>
</organism>
<dbReference type="AlphaFoldDB" id="A0A8B9D5C7"/>
<evidence type="ECO:0000313" key="3">
    <source>
        <dbReference type="Ensembl" id="ENSACDP00005001774.1"/>
    </source>
</evidence>
<dbReference type="PANTHER" id="PTHR15715">
    <property type="entry name" value="CENTROSOMAL PROTEIN OF 170 KDA"/>
    <property type="match status" value="1"/>
</dbReference>
<accession>A0A8B9D5C7</accession>
<dbReference type="PANTHER" id="PTHR15715:SF21">
    <property type="entry name" value="TRAF3-INTERACTING JNK-ACTIVATING MODULATOR"/>
    <property type="match status" value="1"/>
</dbReference>
<evidence type="ECO:0000256" key="2">
    <source>
        <dbReference type="SAM" id="Phobius"/>
    </source>
</evidence>
<dbReference type="CDD" id="cd21912">
    <property type="entry name" value="CC1_T3JAM"/>
    <property type="match status" value="1"/>
</dbReference>
<dbReference type="InterPro" id="IPR051176">
    <property type="entry name" value="Cent_Immune-Sig_Mod"/>
</dbReference>
<proteinExistence type="predicted"/>
<dbReference type="Proteomes" id="UP000694521">
    <property type="component" value="Unplaced"/>
</dbReference>
<sequence>MNNSPGTVQVHPRGFVNLREQRQRKARCQWDTRTPSSFPCSTWARRAVTSRCHLAQGFNRTPGSRNSGQASTHTQPLCSFCPGLTAMGCRALLHGSQDPAPAGPHPFQKHQGTLGFLVLVHPAGFHLLPYRVLVLLQPNQQVHMETALVSQHLFDALPWPLEVQILTQPQLLALCFRETLTQATLLFQRPWSHPAYPPVLSPLGLGSPLDVSAEATPGPRVSTNTQGTQTLTSTAVKDSSQQTDCGTAVLNKEIIQLSSYLKEALHRELLLKQKMVILQELLSTLLQASEKSWQGQLNEDKLKCKLRALENQLQACTQSYSKECVKKILIEMEDQKQTYEQKAKEALQKMLEDKLQAEQQLQNSQRCLEVTREDLALWKVHYTTLKAEWTQMTKTQSELENNLHVLQSKLQHTAAQNEQLQQALDRLQQEHAELQQHASALQEDNQLQAEHISTIEGKLQKEQNQKLTLQSQKLSLEATISHLHNLMQNQTNKRQMQEAMVQRKDQVFTTQSPPLTPAKETQNALLKHPEEEAEESLKAEIQKRTSQLTAKENEVYVGTQVAEVKIPHHQAARAQAKSHGCCGSPAGLGVPGPAGLAPANAPANVPLQCQELRAELEALSEEYRSCLTRLRQCRDELNHVQSKPAKRQRGNWLPLLLAVIAMAMAAFLANYRP</sequence>
<feature type="coiled-coil region" evidence="1">
    <location>
        <begin position="396"/>
        <end position="479"/>
    </location>
</feature>
<protein>
    <submittedName>
        <fullName evidence="3">TRAF3 interacting protein 3</fullName>
    </submittedName>
</protein>